<feature type="transmembrane region" description="Helical" evidence="1">
    <location>
        <begin position="30"/>
        <end position="49"/>
    </location>
</feature>
<evidence type="ECO:0000256" key="1">
    <source>
        <dbReference type="SAM" id="Phobius"/>
    </source>
</evidence>
<name>A0ABS5MEG5_9BACI</name>
<protein>
    <submittedName>
        <fullName evidence="2">Uncharacterized protein</fullName>
    </submittedName>
</protein>
<proteinExistence type="predicted"/>
<feature type="transmembrane region" description="Helical" evidence="1">
    <location>
        <begin position="7"/>
        <end position="24"/>
    </location>
</feature>
<reference evidence="2 3" key="1">
    <citation type="submission" date="2021-05" db="EMBL/GenBank/DDBJ databases">
        <title>Ornithinibacillus massiliensis sp. nov.</title>
        <authorList>
            <person name="Iwaza R."/>
            <person name="Lagier J.-C."/>
            <person name="Raoult D."/>
        </authorList>
    </citation>
    <scope>NUCLEOTIDE SEQUENCE [LARGE SCALE GENOMIC DNA]</scope>
    <source>
        <strain evidence="2 3">Marseille-P3601</strain>
    </source>
</reference>
<dbReference type="Proteomes" id="UP000681870">
    <property type="component" value="Unassembled WGS sequence"/>
</dbReference>
<keyword evidence="1" id="KW-0812">Transmembrane</keyword>
<sequence length="60" mass="7153">MHWKKYGILLPPFLIIAVLLGIYLPIGQKYFATLVVLLFWVFYYAWIFIEKKRGKDNSES</sequence>
<accession>A0ABS5MEG5</accession>
<evidence type="ECO:0000313" key="3">
    <source>
        <dbReference type="Proteomes" id="UP000681870"/>
    </source>
</evidence>
<dbReference type="RefSeq" id="WP_211741890.1">
    <property type="nucleotide sequence ID" value="NZ_JAGXBY010000003.1"/>
</dbReference>
<keyword evidence="1" id="KW-1133">Transmembrane helix</keyword>
<comment type="caution">
    <text evidence="2">The sequence shown here is derived from an EMBL/GenBank/DDBJ whole genome shotgun (WGS) entry which is preliminary data.</text>
</comment>
<organism evidence="2 3">
    <name type="scientific">Ornithinibacillus massiliensis</name>
    <dbReference type="NCBI Taxonomy" id="1944633"/>
    <lineage>
        <taxon>Bacteria</taxon>
        <taxon>Bacillati</taxon>
        <taxon>Bacillota</taxon>
        <taxon>Bacilli</taxon>
        <taxon>Bacillales</taxon>
        <taxon>Bacillaceae</taxon>
        <taxon>Ornithinibacillus</taxon>
    </lineage>
</organism>
<evidence type="ECO:0000313" key="2">
    <source>
        <dbReference type="EMBL" id="MBS3680727.1"/>
    </source>
</evidence>
<keyword evidence="1" id="KW-0472">Membrane</keyword>
<dbReference type="EMBL" id="JAGXBY010000003">
    <property type="protein sequence ID" value="MBS3680727.1"/>
    <property type="molecule type" value="Genomic_DNA"/>
</dbReference>
<gene>
    <name evidence="2" type="ORF">KGF86_10910</name>
</gene>
<keyword evidence="3" id="KW-1185">Reference proteome</keyword>